<evidence type="ECO:0000313" key="3">
    <source>
        <dbReference type="Proteomes" id="UP000662088"/>
    </source>
</evidence>
<evidence type="ECO:0000256" key="1">
    <source>
        <dbReference type="SAM" id="Phobius"/>
    </source>
</evidence>
<dbReference type="EMBL" id="JACOOQ010000001">
    <property type="protein sequence ID" value="MBC5638915.1"/>
    <property type="molecule type" value="Genomic_DNA"/>
</dbReference>
<dbReference type="SUPFAM" id="SSF54523">
    <property type="entry name" value="Pili subunits"/>
    <property type="match status" value="1"/>
</dbReference>
<feature type="transmembrane region" description="Helical" evidence="1">
    <location>
        <begin position="21"/>
        <end position="43"/>
    </location>
</feature>
<accession>A0A8I0ABZ6</accession>
<organism evidence="2 3">
    <name type="scientific">Clostridium lentum</name>
    <dbReference type="NCBI Taxonomy" id="2763037"/>
    <lineage>
        <taxon>Bacteria</taxon>
        <taxon>Bacillati</taxon>
        <taxon>Bacillota</taxon>
        <taxon>Clostridia</taxon>
        <taxon>Eubacteriales</taxon>
        <taxon>Clostridiaceae</taxon>
        <taxon>Clostridium</taxon>
    </lineage>
</organism>
<name>A0A8I0ABZ6_9CLOT</name>
<dbReference type="InterPro" id="IPR012902">
    <property type="entry name" value="N_methyl_site"/>
</dbReference>
<dbReference type="Proteomes" id="UP000662088">
    <property type="component" value="Unassembled WGS sequence"/>
</dbReference>
<keyword evidence="1" id="KW-1133">Transmembrane helix</keyword>
<dbReference type="PANTHER" id="PTHR30093">
    <property type="entry name" value="GENERAL SECRETION PATHWAY PROTEIN G"/>
    <property type="match status" value="1"/>
</dbReference>
<dbReference type="NCBIfam" id="TIGR02532">
    <property type="entry name" value="IV_pilin_GFxxxE"/>
    <property type="match status" value="1"/>
</dbReference>
<sequence>MININKDLDSKLNTISNKQKKSAFTLIELIVVIAIIAILAAALTPSFTGYINESKKVAVINQAKNVVTAYEATKVKSTNSYTLETTVNTFASGSDLLEDKDVNKLSNTSIENCYSIVNTEENDITLNDNGTFKSVSPISTDE</sequence>
<proteinExistence type="predicted"/>
<dbReference type="RefSeq" id="WP_186834377.1">
    <property type="nucleotide sequence ID" value="NZ_JACOOQ010000001.1"/>
</dbReference>
<keyword evidence="1" id="KW-0472">Membrane</keyword>
<keyword evidence="3" id="KW-1185">Reference proteome</keyword>
<dbReference type="AlphaFoldDB" id="A0A8I0ABZ6"/>
<evidence type="ECO:0000313" key="2">
    <source>
        <dbReference type="EMBL" id="MBC5638915.1"/>
    </source>
</evidence>
<reference evidence="2" key="1">
    <citation type="submission" date="2020-08" db="EMBL/GenBank/DDBJ databases">
        <title>Genome public.</title>
        <authorList>
            <person name="Liu C."/>
            <person name="Sun Q."/>
        </authorList>
    </citation>
    <scope>NUCLEOTIDE SEQUENCE</scope>
    <source>
        <strain evidence="2">NSJ-42</strain>
    </source>
</reference>
<dbReference type="Pfam" id="PF07963">
    <property type="entry name" value="N_methyl"/>
    <property type="match status" value="1"/>
</dbReference>
<gene>
    <name evidence="2" type="ORF">H8R92_00440</name>
</gene>
<protein>
    <submittedName>
        <fullName evidence="2">Prepilin-type N-terminal cleavage/methylation domain-containing protein</fullName>
    </submittedName>
</protein>
<comment type="caution">
    <text evidence="2">The sequence shown here is derived from an EMBL/GenBank/DDBJ whole genome shotgun (WGS) entry which is preliminary data.</text>
</comment>
<keyword evidence="1" id="KW-0812">Transmembrane</keyword>
<dbReference type="Gene3D" id="3.30.700.10">
    <property type="entry name" value="Glycoprotein, Type 4 Pilin"/>
    <property type="match status" value="1"/>
</dbReference>
<dbReference type="InterPro" id="IPR045584">
    <property type="entry name" value="Pilin-like"/>
</dbReference>